<evidence type="ECO:0000256" key="1">
    <source>
        <dbReference type="SAM" id="MobiDB-lite"/>
    </source>
</evidence>
<feature type="compositionally biased region" description="Basic and acidic residues" evidence="1">
    <location>
        <begin position="1"/>
        <end position="26"/>
    </location>
</feature>
<organism evidence="2 3">
    <name type="scientific">Daejeonella rubra</name>
    <dbReference type="NCBI Taxonomy" id="990371"/>
    <lineage>
        <taxon>Bacteria</taxon>
        <taxon>Pseudomonadati</taxon>
        <taxon>Bacteroidota</taxon>
        <taxon>Sphingobacteriia</taxon>
        <taxon>Sphingobacteriales</taxon>
        <taxon>Sphingobacteriaceae</taxon>
        <taxon>Daejeonella</taxon>
    </lineage>
</organism>
<dbReference type="STRING" id="990371.SAMN05421813_10260"/>
<feature type="region of interest" description="Disordered" evidence="1">
    <location>
        <begin position="1"/>
        <end position="29"/>
    </location>
</feature>
<dbReference type="RefSeq" id="WP_090698609.1">
    <property type="nucleotide sequence ID" value="NZ_FNHH01000002.1"/>
</dbReference>
<reference evidence="3" key="1">
    <citation type="submission" date="2016-10" db="EMBL/GenBank/DDBJ databases">
        <authorList>
            <person name="Varghese N."/>
            <person name="Submissions S."/>
        </authorList>
    </citation>
    <scope>NUCLEOTIDE SEQUENCE [LARGE SCALE GENOMIC DNA]</scope>
    <source>
        <strain evidence="3">DSM 24536</strain>
    </source>
</reference>
<gene>
    <name evidence="2" type="ORF">SAMN05421813_10260</name>
</gene>
<proteinExistence type="predicted"/>
<name>A0A1G9MP21_9SPHI</name>
<sequence length="72" mass="8253">MKKPSDKTEKLVPGDSEQKEIRHTEDDQGAVVKDADKIYHKIDADFKDAAKKREEGEQVIRPRDADKSEETK</sequence>
<dbReference type="Proteomes" id="UP000199226">
    <property type="component" value="Unassembled WGS sequence"/>
</dbReference>
<dbReference type="EMBL" id="FNHH01000002">
    <property type="protein sequence ID" value="SDL76042.1"/>
    <property type="molecule type" value="Genomic_DNA"/>
</dbReference>
<dbReference type="AlphaFoldDB" id="A0A1G9MP21"/>
<evidence type="ECO:0000313" key="3">
    <source>
        <dbReference type="Proteomes" id="UP000199226"/>
    </source>
</evidence>
<protein>
    <submittedName>
        <fullName evidence="2">Uncharacterized protein</fullName>
    </submittedName>
</protein>
<keyword evidence="3" id="KW-1185">Reference proteome</keyword>
<accession>A0A1G9MP21</accession>
<feature type="region of interest" description="Disordered" evidence="1">
    <location>
        <begin position="46"/>
        <end position="72"/>
    </location>
</feature>
<evidence type="ECO:0000313" key="2">
    <source>
        <dbReference type="EMBL" id="SDL76042.1"/>
    </source>
</evidence>